<feature type="transmembrane region" description="Helical" evidence="1">
    <location>
        <begin position="108"/>
        <end position="130"/>
    </location>
</feature>
<dbReference type="Proteomes" id="UP001642409">
    <property type="component" value="Unassembled WGS sequence"/>
</dbReference>
<evidence type="ECO:0000313" key="4">
    <source>
        <dbReference type="Proteomes" id="UP001642409"/>
    </source>
</evidence>
<keyword evidence="1" id="KW-0472">Membrane</keyword>
<comment type="caution">
    <text evidence="2">The sequence shown here is derived from an EMBL/GenBank/DDBJ whole genome shotgun (WGS) entry which is preliminary data.</text>
</comment>
<keyword evidence="1" id="KW-1133">Transmembrane helix</keyword>
<organism evidence="2">
    <name type="scientific">Hexamita inflata</name>
    <dbReference type="NCBI Taxonomy" id="28002"/>
    <lineage>
        <taxon>Eukaryota</taxon>
        <taxon>Metamonada</taxon>
        <taxon>Diplomonadida</taxon>
        <taxon>Hexamitidae</taxon>
        <taxon>Hexamitinae</taxon>
        <taxon>Hexamita</taxon>
    </lineage>
</organism>
<reference evidence="2" key="1">
    <citation type="submission" date="2023-06" db="EMBL/GenBank/DDBJ databases">
        <authorList>
            <person name="Kurt Z."/>
        </authorList>
    </citation>
    <scope>NUCLEOTIDE SEQUENCE</scope>
</reference>
<sequence>MLFILECYKYYNIYQQQDHFSVDLVSSHNCSMPNNSYQLELQVSNKQYSIIFKQNVILTFNDQVLNINCLSAENYENCTKQMYTAFGQSKLLIDGEILESYNKYRSDIVVFWVIVGVSIAVVGTFLVYCLGRNKPTKSNKILIQLPEERYSQLDSS</sequence>
<proteinExistence type="predicted"/>
<dbReference type="EMBL" id="CAXDID020000007">
    <property type="protein sequence ID" value="CAL5976754.1"/>
    <property type="molecule type" value="Genomic_DNA"/>
</dbReference>
<keyword evidence="1" id="KW-0812">Transmembrane</keyword>
<evidence type="ECO:0000313" key="2">
    <source>
        <dbReference type="EMBL" id="CAI9962245.1"/>
    </source>
</evidence>
<gene>
    <name evidence="3" type="ORF">HINF_LOCUS3974</name>
    <name evidence="2" type="ORF">HINF_LOCUS49890</name>
</gene>
<evidence type="ECO:0000313" key="3">
    <source>
        <dbReference type="EMBL" id="CAL5976754.1"/>
    </source>
</evidence>
<accession>A0AA86UKY0</accession>
<evidence type="ECO:0000256" key="1">
    <source>
        <dbReference type="SAM" id="Phobius"/>
    </source>
</evidence>
<protein>
    <submittedName>
        <fullName evidence="3">Hypothetical_protein</fullName>
    </submittedName>
</protein>
<name>A0AA86UKY0_9EUKA</name>
<dbReference type="AlphaFoldDB" id="A0AA86UKY0"/>
<keyword evidence="4" id="KW-1185">Reference proteome</keyword>
<reference evidence="3 4" key="2">
    <citation type="submission" date="2024-07" db="EMBL/GenBank/DDBJ databases">
        <authorList>
            <person name="Akdeniz Z."/>
        </authorList>
    </citation>
    <scope>NUCLEOTIDE SEQUENCE [LARGE SCALE GENOMIC DNA]</scope>
</reference>
<dbReference type="EMBL" id="CATOUU010000952">
    <property type="protein sequence ID" value="CAI9962245.1"/>
    <property type="molecule type" value="Genomic_DNA"/>
</dbReference>